<organism evidence="1 2">
    <name type="scientific">Microcystis phage Mvi-JY20</name>
    <dbReference type="NCBI Taxonomy" id="3128146"/>
    <lineage>
        <taxon>Viruses</taxon>
        <taxon>Duplodnaviria</taxon>
        <taxon>Heunggongvirae</taxon>
        <taxon>Uroviricota</taxon>
        <taxon>Caudoviricetes</taxon>
    </lineage>
</organism>
<protein>
    <recommendedName>
        <fullName evidence="3">Prevent-host-death family protein</fullName>
    </recommendedName>
</protein>
<dbReference type="EMBL" id="PP438412">
    <property type="protein sequence ID" value="XAI95447.1"/>
    <property type="molecule type" value="Genomic_DNA"/>
</dbReference>
<evidence type="ECO:0000313" key="1">
    <source>
        <dbReference type="EMBL" id="XAI95447.1"/>
    </source>
</evidence>
<reference evidence="1" key="1">
    <citation type="submission" date="2024-03" db="EMBL/GenBank/DDBJ databases">
        <authorList>
            <person name="Lin W."/>
            <person name="Li D."/>
            <person name="Tong Y."/>
        </authorList>
    </citation>
    <scope>NUCLEOTIDE SEQUENCE</scope>
</reference>
<dbReference type="Proteomes" id="UP001459105">
    <property type="component" value="Segment"/>
</dbReference>
<evidence type="ECO:0000313" key="2">
    <source>
        <dbReference type="Proteomes" id="UP001459105"/>
    </source>
</evidence>
<name>A0AAX4QIC4_9CAUD</name>
<evidence type="ECO:0008006" key="3">
    <source>
        <dbReference type="Google" id="ProtNLM"/>
    </source>
</evidence>
<sequence length="93" mass="10263">MNVEVLDSRAEVRDTANRAGIVIVTRSGNPIQARVLPASILAAYAVIQGIDNPVQTRVPWSTLQRDVDAIRDMLVENRVKPLPQDSLLQYPAD</sequence>
<accession>A0AAX4QIC4</accession>
<proteinExistence type="predicted"/>